<dbReference type="eggNOG" id="ENOG50346M1">
    <property type="taxonomic scope" value="Bacteria"/>
</dbReference>
<evidence type="ECO:0000313" key="3">
    <source>
        <dbReference type="Proteomes" id="UP000002357"/>
    </source>
</evidence>
<evidence type="ECO:0000313" key="2">
    <source>
        <dbReference type="EMBL" id="EFG08606.1"/>
    </source>
</evidence>
<dbReference type="EMBL" id="CM000913">
    <property type="protein sequence ID" value="EFG08606.1"/>
    <property type="molecule type" value="Genomic_DNA"/>
</dbReference>
<feature type="chain" id="PRO_5041156566" description="Secreted protein" evidence="1">
    <location>
        <begin position="27"/>
        <end position="159"/>
    </location>
</feature>
<gene>
    <name evidence="2" type="ORF">SCLAV_3534</name>
</gene>
<organism evidence="2 3">
    <name type="scientific">Streptomyces clavuligerus</name>
    <dbReference type="NCBI Taxonomy" id="1901"/>
    <lineage>
        <taxon>Bacteria</taxon>
        <taxon>Bacillati</taxon>
        <taxon>Actinomycetota</taxon>
        <taxon>Actinomycetes</taxon>
        <taxon>Kitasatosporales</taxon>
        <taxon>Streptomycetaceae</taxon>
        <taxon>Streptomyces</taxon>
    </lineage>
</organism>
<dbReference type="RefSeq" id="WP_003959038.1">
    <property type="nucleotide sequence ID" value="NZ_CM000913.1"/>
</dbReference>
<accession>B5H403</accession>
<name>B5H403_STRCL</name>
<protein>
    <recommendedName>
        <fullName evidence="4">Secreted protein</fullName>
    </recommendedName>
</protein>
<sequence length="159" mass="16301">MAVMHRTLLAAGATVVMVAGTGAVNAGAGMVAPQADVAHHGRAALSEGRLALSVESGSQGPADLENATVRLAFSTPLAGGRELPSSCLWSGETVVLCATGPLRAGGASRRTVIELRTEESTDELTVTVRTHWNGGAVDKHPENNEHEVLVPASGEPTVF</sequence>
<feature type="signal peptide" evidence="1">
    <location>
        <begin position="1"/>
        <end position="26"/>
    </location>
</feature>
<proteinExistence type="predicted"/>
<dbReference type="STRING" id="1901.BB341_11015"/>
<dbReference type="GeneID" id="93729960"/>
<dbReference type="Proteomes" id="UP000002357">
    <property type="component" value="Chromosome"/>
</dbReference>
<dbReference type="AlphaFoldDB" id="B5H403"/>
<evidence type="ECO:0008006" key="4">
    <source>
        <dbReference type="Google" id="ProtNLM"/>
    </source>
</evidence>
<evidence type="ECO:0000256" key="1">
    <source>
        <dbReference type="SAM" id="SignalP"/>
    </source>
</evidence>
<dbReference type="KEGG" id="sclf:BB341_11015"/>
<dbReference type="OrthoDB" id="4300377at2"/>
<keyword evidence="1" id="KW-0732">Signal</keyword>
<reference evidence="2 3" key="1">
    <citation type="journal article" date="2010" name="Genome Biol. Evol.">
        <title>The sequence of a 1.8-mb bacterial linear plasmid reveals a rich evolutionary reservoir of secondary metabolic pathways.</title>
        <authorList>
            <person name="Medema M.H."/>
            <person name="Trefzer A."/>
            <person name="Kovalchuk A."/>
            <person name="van den Berg M."/>
            <person name="Mueller U."/>
            <person name="Heijne W."/>
            <person name="Wu L."/>
            <person name="Alam M.T."/>
            <person name="Ronning C.M."/>
            <person name="Nierman W.C."/>
            <person name="Bovenberg R.A.L."/>
            <person name="Breitling R."/>
            <person name="Takano E."/>
        </authorList>
    </citation>
    <scope>NUCLEOTIDE SEQUENCE [LARGE SCALE GENOMIC DNA]</scope>
    <source>
        <strain evidence="3">ATCC 27064 / DSM 738 / JCM 4710 / NBRC 13307 / NCIMB 12785 / NRRL 3585 / VKM Ac-602</strain>
    </source>
</reference>
<keyword evidence="3" id="KW-1185">Reference proteome</keyword>